<dbReference type="GO" id="GO:0016853">
    <property type="term" value="F:isomerase activity"/>
    <property type="evidence" value="ECO:0007669"/>
    <property type="project" value="UniProtKB-KW"/>
</dbReference>
<dbReference type="OrthoDB" id="9794183at2"/>
<dbReference type="InterPro" id="IPR014710">
    <property type="entry name" value="RmlC-like_jellyroll"/>
</dbReference>
<gene>
    <name evidence="3" type="ORF">MYMAC_000071</name>
</gene>
<feature type="region of interest" description="Disordered" evidence="1">
    <location>
        <begin position="1"/>
        <end position="35"/>
    </location>
</feature>
<feature type="domain" description="Cupin type-2" evidence="2">
    <location>
        <begin position="81"/>
        <end position="135"/>
    </location>
</feature>
<evidence type="ECO:0000313" key="4">
    <source>
        <dbReference type="Proteomes" id="UP000217343"/>
    </source>
</evidence>
<dbReference type="PANTHER" id="PTHR36114:SF1">
    <property type="entry name" value="16.7 KDA PROTEIN IN WHIE LOCUS"/>
    <property type="match status" value="1"/>
</dbReference>
<reference evidence="3 4" key="1">
    <citation type="submission" date="2017-06" db="EMBL/GenBank/DDBJ databases">
        <title>Sequencing and comparative analysis of myxobacterial genomes.</title>
        <authorList>
            <person name="Rupp O."/>
            <person name="Goesmann A."/>
            <person name="Sogaard-Andersen L."/>
        </authorList>
    </citation>
    <scope>NUCLEOTIDE SEQUENCE [LARGE SCALE GENOMIC DNA]</scope>
    <source>
        <strain evidence="3 4">DSM 14697</strain>
    </source>
</reference>
<dbReference type="Pfam" id="PF07883">
    <property type="entry name" value="Cupin_2"/>
    <property type="match status" value="1"/>
</dbReference>
<dbReference type="EMBL" id="CP022203">
    <property type="protein sequence ID" value="ATB44500.1"/>
    <property type="molecule type" value="Genomic_DNA"/>
</dbReference>
<dbReference type="InterPro" id="IPR013096">
    <property type="entry name" value="Cupin_2"/>
</dbReference>
<protein>
    <submittedName>
        <fullName evidence="3">Mannose-6-phosphate isomerase</fullName>
    </submittedName>
</protein>
<dbReference type="InterPro" id="IPR052044">
    <property type="entry name" value="PKS_Associated_Protein"/>
</dbReference>
<proteinExistence type="predicted"/>
<dbReference type="Proteomes" id="UP000217343">
    <property type="component" value="Chromosome"/>
</dbReference>
<name>A0A250JLI8_9BACT</name>
<dbReference type="Gene3D" id="2.60.120.10">
    <property type="entry name" value="Jelly Rolls"/>
    <property type="match status" value="1"/>
</dbReference>
<keyword evidence="4" id="KW-1185">Reference proteome</keyword>
<evidence type="ECO:0000256" key="1">
    <source>
        <dbReference type="SAM" id="MobiDB-lite"/>
    </source>
</evidence>
<dbReference type="InterPro" id="IPR011051">
    <property type="entry name" value="RmlC_Cupin_sf"/>
</dbReference>
<evidence type="ECO:0000259" key="2">
    <source>
        <dbReference type="Pfam" id="PF07883"/>
    </source>
</evidence>
<organism evidence="3 4">
    <name type="scientific">Corallococcus macrosporus DSM 14697</name>
    <dbReference type="NCBI Taxonomy" id="1189310"/>
    <lineage>
        <taxon>Bacteria</taxon>
        <taxon>Pseudomonadati</taxon>
        <taxon>Myxococcota</taxon>
        <taxon>Myxococcia</taxon>
        <taxon>Myxococcales</taxon>
        <taxon>Cystobacterineae</taxon>
        <taxon>Myxococcaceae</taxon>
        <taxon>Corallococcus</taxon>
    </lineage>
</organism>
<dbReference type="KEGG" id="mmas:MYMAC_000071"/>
<dbReference type="RefSeq" id="WP_095956597.1">
    <property type="nucleotide sequence ID" value="NZ_CP022203.1"/>
</dbReference>
<dbReference type="SUPFAM" id="SSF51182">
    <property type="entry name" value="RmlC-like cupins"/>
    <property type="match status" value="1"/>
</dbReference>
<accession>A0A250JLI8</accession>
<dbReference type="PANTHER" id="PTHR36114">
    <property type="entry name" value="16.7 KDA PROTEIN IN WHIE LOCUS"/>
    <property type="match status" value="1"/>
</dbReference>
<evidence type="ECO:0000313" key="3">
    <source>
        <dbReference type="EMBL" id="ATB44500.1"/>
    </source>
</evidence>
<dbReference type="CDD" id="cd02226">
    <property type="entry name" value="cupin_YdbB-like"/>
    <property type="match status" value="1"/>
</dbReference>
<keyword evidence="3" id="KW-0413">Isomerase</keyword>
<sequence length="161" mass="18006">MSAPHRSPTGLAGRRPRWDSRRRVGTGAAPARAAQEVPAPEVVDKVNLAQKLALFSEHGSPKVVGELNGQHVRLARLHGPFVWHQHDAEDELFLVLHGHLRMELRERTVDVGPGEFIIIPRGVEHRPVAEEEVHVLLFEPATTLNTGNVREERTAEHLQHL</sequence>
<dbReference type="AlphaFoldDB" id="A0A250JLI8"/>